<dbReference type="AlphaFoldDB" id="A0A239H9J9"/>
<evidence type="ECO:0000313" key="1">
    <source>
        <dbReference type="EMBL" id="SNS77841.1"/>
    </source>
</evidence>
<evidence type="ECO:0000313" key="2">
    <source>
        <dbReference type="Proteomes" id="UP000198356"/>
    </source>
</evidence>
<keyword evidence="2" id="KW-1185">Reference proteome</keyword>
<proteinExistence type="predicted"/>
<protein>
    <submittedName>
        <fullName evidence="1">Uncharacterized protein</fullName>
    </submittedName>
</protein>
<reference evidence="1 2" key="1">
    <citation type="submission" date="2017-06" db="EMBL/GenBank/DDBJ databases">
        <authorList>
            <person name="Kim H.J."/>
            <person name="Triplett B.A."/>
        </authorList>
    </citation>
    <scope>NUCLEOTIDE SEQUENCE [LARGE SCALE GENOMIC DNA]</scope>
    <source>
        <strain evidence="1 2">DSM 18704</strain>
    </source>
</reference>
<gene>
    <name evidence="1" type="ORF">SAMN05421770_102286</name>
</gene>
<dbReference type="EMBL" id="FZOU01000002">
    <property type="protein sequence ID" value="SNS77841.1"/>
    <property type="molecule type" value="Genomic_DNA"/>
</dbReference>
<name>A0A239H9J9_9BACT</name>
<organism evidence="1 2">
    <name type="scientific">Granulicella rosea</name>
    <dbReference type="NCBI Taxonomy" id="474952"/>
    <lineage>
        <taxon>Bacteria</taxon>
        <taxon>Pseudomonadati</taxon>
        <taxon>Acidobacteriota</taxon>
        <taxon>Terriglobia</taxon>
        <taxon>Terriglobales</taxon>
        <taxon>Acidobacteriaceae</taxon>
        <taxon>Granulicella</taxon>
    </lineage>
</organism>
<sequence length="48" mass="5506">MNLFIPNHSNDIEGLLNVRGETFRDQTAYVRVDVLARLPQHDAQLLNT</sequence>
<dbReference type="Proteomes" id="UP000198356">
    <property type="component" value="Unassembled WGS sequence"/>
</dbReference>
<accession>A0A239H9J9</accession>